<dbReference type="GO" id="GO:0005737">
    <property type="term" value="C:cytoplasm"/>
    <property type="evidence" value="ECO:0007669"/>
    <property type="project" value="TreeGrafter"/>
</dbReference>
<dbReference type="STRING" id="10195.A0A3M7SG23"/>
<dbReference type="InterPro" id="IPR011021">
    <property type="entry name" value="Arrestin-like_N"/>
</dbReference>
<dbReference type="Pfam" id="PF02752">
    <property type="entry name" value="Arrestin_C"/>
    <property type="match status" value="1"/>
</dbReference>
<feature type="domain" description="Arrestin C-terminal-like" evidence="2">
    <location>
        <begin position="191"/>
        <end position="321"/>
    </location>
</feature>
<dbReference type="AlphaFoldDB" id="A0A3M7SG23"/>
<evidence type="ECO:0000313" key="3">
    <source>
        <dbReference type="EMBL" id="RNA34510.1"/>
    </source>
</evidence>
<reference evidence="3 4" key="1">
    <citation type="journal article" date="2018" name="Sci. Rep.">
        <title>Genomic signatures of local adaptation to the degree of environmental predictability in rotifers.</title>
        <authorList>
            <person name="Franch-Gras L."/>
            <person name="Hahn C."/>
            <person name="Garcia-Roger E.M."/>
            <person name="Carmona M.J."/>
            <person name="Serra M."/>
            <person name="Gomez A."/>
        </authorList>
    </citation>
    <scope>NUCLEOTIDE SEQUENCE [LARGE SCALE GENOMIC DNA]</scope>
    <source>
        <strain evidence="3">HYR1</strain>
    </source>
</reference>
<evidence type="ECO:0000256" key="1">
    <source>
        <dbReference type="ARBA" id="ARBA00005298"/>
    </source>
</evidence>
<dbReference type="SUPFAM" id="SSF81296">
    <property type="entry name" value="E set domains"/>
    <property type="match status" value="2"/>
</dbReference>
<dbReference type="InterPro" id="IPR011022">
    <property type="entry name" value="Arrestin_C-like"/>
</dbReference>
<dbReference type="InterPro" id="IPR050357">
    <property type="entry name" value="Arrestin_domain-protein"/>
</dbReference>
<dbReference type="GO" id="GO:0015031">
    <property type="term" value="P:protein transport"/>
    <property type="evidence" value="ECO:0007669"/>
    <property type="project" value="TreeGrafter"/>
</dbReference>
<dbReference type="InterPro" id="IPR014752">
    <property type="entry name" value="Arrestin-like_C"/>
</dbReference>
<proteinExistence type="inferred from homology"/>
<dbReference type="PANTHER" id="PTHR11188">
    <property type="entry name" value="ARRESTIN DOMAIN CONTAINING PROTEIN"/>
    <property type="match status" value="1"/>
</dbReference>
<gene>
    <name evidence="3" type="ORF">BpHYR1_042839</name>
</gene>
<keyword evidence="4" id="KW-1185">Reference proteome</keyword>
<accession>A0A3M7SG23</accession>
<dbReference type="Pfam" id="PF00339">
    <property type="entry name" value="Arrestin_N"/>
    <property type="match status" value="1"/>
</dbReference>
<sequence>MENFIIILNKPTHIFFPGEVLSGHLKIQCKDRIKINSITAVVSGEGSVYWSERETVHKHRNLSNHRDSGRIMNSTSHKERRKVYYRNHENYINLQMVLASKKAESDFYLECGEHNYPFQIVLPANLPTSFEHKIGRIRYSIKACIDIPWAFDKKTTIYFSILNGLDLNLFPNLRVALGGSEQKFFCCGPCQSEPVTAILNIPKSGFVPGERIHFSASLDNKSNRTIKELSIILIQRVAFHAKGKSKMVTSNVIKSVFSKTIEAKKFENWNDAALIIPPVCPSSNGSCRIIDVNYEIALYFASELTLDSRVIIPIVIGTVPIMSEGDMGLTNSEFSYLPSELKLDLNEPIEVEEDQKTDEADSNLKAFMPYYPYFKDFSMQKSQ</sequence>
<dbReference type="Gene3D" id="2.60.40.640">
    <property type="match status" value="2"/>
</dbReference>
<dbReference type="SMART" id="SM01017">
    <property type="entry name" value="Arrestin_C"/>
    <property type="match status" value="1"/>
</dbReference>
<organism evidence="3 4">
    <name type="scientific">Brachionus plicatilis</name>
    <name type="common">Marine rotifer</name>
    <name type="synonym">Brachionus muelleri</name>
    <dbReference type="NCBI Taxonomy" id="10195"/>
    <lineage>
        <taxon>Eukaryota</taxon>
        <taxon>Metazoa</taxon>
        <taxon>Spiralia</taxon>
        <taxon>Gnathifera</taxon>
        <taxon>Rotifera</taxon>
        <taxon>Eurotatoria</taxon>
        <taxon>Monogononta</taxon>
        <taxon>Pseudotrocha</taxon>
        <taxon>Ploima</taxon>
        <taxon>Brachionidae</taxon>
        <taxon>Brachionus</taxon>
    </lineage>
</organism>
<dbReference type="EMBL" id="REGN01001461">
    <property type="protein sequence ID" value="RNA34510.1"/>
    <property type="molecule type" value="Genomic_DNA"/>
</dbReference>
<name>A0A3M7SG23_BRAPC</name>
<dbReference type="Proteomes" id="UP000276133">
    <property type="component" value="Unassembled WGS sequence"/>
</dbReference>
<dbReference type="InterPro" id="IPR014756">
    <property type="entry name" value="Ig_E-set"/>
</dbReference>
<dbReference type="PANTHER" id="PTHR11188:SF176">
    <property type="entry name" value="ARRESTIN DOMAIN-CONTAINING PROTEIN 1"/>
    <property type="match status" value="1"/>
</dbReference>
<evidence type="ECO:0000259" key="2">
    <source>
        <dbReference type="SMART" id="SM01017"/>
    </source>
</evidence>
<comment type="similarity">
    <text evidence="1">Belongs to the arrestin family.</text>
</comment>
<comment type="caution">
    <text evidence="3">The sequence shown here is derived from an EMBL/GenBank/DDBJ whole genome shotgun (WGS) entry which is preliminary data.</text>
</comment>
<protein>
    <submittedName>
        <fullName evidence="3">Arrestin domain-containing 3-like</fullName>
    </submittedName>
</protein>
<evidence type="ECO:0000313" key="4">
    <source>
        <dbReference type="Proteomes" id="UP000276133"/>
    </source>
</evidence>
<dbReference type="OrthoDB" id="2333384at2759"/>